<dbReference type="AlphaFoldDB" id="F8PCX7"/>
<dbReference type="Proteomes" id="UP000008064">
    <property type="component" value="Unassembled WGS sequence"/>
</dbReference>
<name>F8PCX7_SERL9</name>
<reference evidence="1" key="1">
    <citation type="submission" date="2011-04" db="EMBL/GenBank/DDBJ databases">
        <title>Evolution of plant cell wall degrading machinery underlies the functional diversity of forest fungi.</title>
        <authorList>
            <consortium name="US DOE Joint Genome Institute (JGI-PGF)"/>
            <person name="Eastwood D.C."/>
            <person name="Floudas D."/>
            <person name="Binder M."/>
            <person name="Majcherczyk A."/>
            <person name="Schneider P."/>
            <person name="Aerts A."/>
            <person name="Asiegbu F.O."/>
            <person name="Baker S.E."/>
            <person name="Barry K."/>
            <person name="Bendiksby M."/>
            <person name="Blumentritt M."/>
            <person name="Coutinho P.M."/>
            <person name="Cullen D."/>
            <person name="Cullen D."/>
            <person name="Gathman A."/>
            <person name="Goodell B."/>
            <person name="Henrissat B."/>
            <person name="Ihrmark K."/>
            <person name="Kauserud H."/>
            <person name="Kohler A."/>
            <person name="LaButti K."/>
            <person name="Lapidus A."/>
            <person name="Lavin J.L."/>
            <person name="Lee Y.-H."/>
            <person name="Lindquist E."/>
            <person name="Lilly W."/>
            <person name="Lucas S."/>
            <person name="Morin E."/>
            <person name="Murat C."/>
            <person name="Oguiza J.A."/>
            <person name="Park J."/>
            <person name="Pisabarro A.G."/>
            <person name="Riley R."/>
            <person name="Rosling A."/>
            <person name="Salamov A."/>
            <person name="Schmidt O."/>
            <person name="Schmutz J."/>
            <person name="Skrede I."/>
            <person name="Stenlid J."/>
            <person name="Wiebenga A."/>
            <person name="Xie X."/>
            <person name="Kues U."/>
            <person name="Hibbett D.S."/>
            <person name="Hoffmeister D."/>
            <person name="Hogberg N."/>
            <person name="Martin F."/>
            <person name="Grigoriev I.V."/>
            <person name="Watkinson S.C."/>
        </authorList>
    </citation>
    <scope>NUCLEOTIDE SEQUENCE</scope>
    <source>
        <strain evidence="1">S7.9</strain>
    </source>
</reference>
<gene>
    <name evidence="1" type="ORF">SERLADRAFT_411960</name>
</gene>
<sequence length="430" mass="47876">MFMIHTFLFSTALCLNSSTPWSAIIHTVIIWIFAAGYEPMILDISPSVGGTSDIYLPGYWTFPDSDLRIATTAITGLFINLSSIWKSIRSTNVCHCTEIYRWSCFDANNSKSNVVDNLLQPRSDNTSKTIDTLYVELVNTKASHLLDRLDMPATIRLVMDSKYERQFKQKKRRLRDRADAIQAMENDWETHSTLLSKAKKNSTWVHFVAQVVIYSEEVTSIGLWLAEVEEVIRKDQVAVEVQQLVQGFQRGTDKMMEAESRCATSNDKAARRKRAMEFALDPTRGLKTMQDIIDAVKEAEAAEGDDEQSFLRTSVTLAQAVDVAPNHRTSPKESAVLEARSAAKAPVLSDITNSAKAVRPHIPIYCSHQPSSGMLSRFTEGVGRAEAGRKILGSTSVSHHFVKASNGRIMVAENNASYSSSETLRTDSSP</sequence>
<dbReference type="EMBL" id="GL945445">
    <property type="protein sequence ID" value="EGO19076.1"/>
    <property type="molecule type" value="Genomic_DNA"/>
</dbReference>
<proteinExistence type="predicted"/>
<protein>
    <submittedName>
        <fullName evidence="1">Uncharacterized protein</fullName>
    </submittedName>
</protein>
<dbReference type="HOGENOM" id="CLU_638035_0_0_1"/>
<dbReference type="KEGG" id="sla:SERLADRAFT_411960"/>
<dbReference type="GeneID" id="18812988"/>
<organism>
    <name type="scientific">Serpula lacrymans var. lacrymans (strain S7.9)</name>
    <name type="common">Dry rot fungus</name>
    <dbReference type="NCBI Taxonomy" id="578457"/>
    <lineage>
        <taxon>Eukaryota</taxon>
        <taxon>Fungi</taxon>
        <taxon>Dikarya</taxon>
        <taxon>Basidiomycota</taxon>
        <taxon>Agaricomycotina</taxon>
        <taxon>Agaricomycetes</taxon>
        <taxon>Agaricomycetidae</taxon>
        <taxon>Boletales</taxon>
        <taxon>Coniophorineae</taxon>
        <taxon>Serpulaceae</taxon>
        <taxon>Serpula</taxon>
    </lineage>
</organism>
<dbReference type="RefSeq" id="XP_007324300.1">
    <property type="nucleotide sequence ID" value="XM_007324238.1"/>
</dbReference>
<evidence type="ECO:0000313" key="1">
    <source>
        <dbReference type="EMBL" id="EGO19076.1"/>
    </source>
</evidence>
<accession>F8PCX7</accession>